<dbReference type="InterPro" id="IPR027974">
    <property type="entry name" value="DUF4470"/>
</dbReference>
<name>A0ABR1JCA5_9AGAR</name>
<organism evidence="6 7">
    <name type="scientific">Marasmiellus scandens</name>
    <dbReference type="NCBI Taxonomy" id="2682957"/>
    <lineage>
        <taxon>Eukaryota</taxon>
        <taxon>Fungi</taxon>
        <taxon>Dikarya</taxon>
        <taxon>Basidiomycota</taxon>
        <taxon>Agaricomycotina</taxon>
        <taxon>Agaricomycetes</taxon>
        <taxon>Agaricomycetidae</taxon>
        <taxon>Agaricales</taxon>
        <taxon>Marasmiineae</taxon>
        <taxon>Omphalotaceae</taxon>
        <taxon>Marasmiellus</taxon>
    </lineage>
</organism>
<dbReference type="Gene3D" id="6.10.140.2220">
    <property type="match status" value="1"/>
</dbReference>
<accession>A0ABR1JCA5</accession>
<evidence type="ECO:0000313" key="6">
    <source>
        <dbReference type="EMBL" id="KAK7457850.1"/>
    </source>
</evidence>
<comment type="caution">
    <text evidence="6">The sequence shown here is derived from an EMBL/GenBank/DDBJ whole genome shotgun (WGS) entry which is preliminary data.</text>
</comment>
<evidence type="ECO:0000256" key="4">
    <source>
        <dbReference type="PROSITE-ProRule" id="PRU00134"/>
    </source>
</evidence>
<dbReference type="Pfam" id="PF01753">
    <property type="entry name" value="zf-MYND"/>
    <property type="match status" value="1"/>
</dbReference>
<dbReference type="PROSITE" id="PS50865">
    <property type="entry name" value="ZF_MYND_2"/>
    <property type="match status" value="1"/>
</dbReference>
<dbReference type="InterPro" id="IPR002893">
    <property type="entry name" value="Znf_MYND"/>
</dbReference>
<reference evidence="6 7" key="1">
    <citation type="submission" date="2024-01" db="EMBL/GenBank/DDBJ databases">
        <title>A draft genome for the cacao thread blight pathogen Marasmiellus scandens.</title>
        <authorList>
            <person name="Baruah I.K."/>
            <person name="Leung J."/>
            <person name="Bukari Y."/>
            <person name="Amoako-Attah I."/>
            <person name="Meinhardt L.W."/>
            <person name="Bailey B.A."/>
            <person name="Cohen S.P."/>
        </authorList>
    </citation>
    <scope>NUCLEOTIDE SEQUENCE [LARGE SCALE GENOMIC DNA]</scope>
    <source>
        <strain evidence="6 7">GH-19</strain>
    </source>
</reference>
<protein>
    <recommendedName>
        <fullName evidence="5">MYND-type domain-containing protein</fullName>
    </recommendedName>
</protein>
<keyword evidence="7" id="KW-1185">Reference proteome</keyword>
<gene>
    <name evidence="6" type="ORF">VKT23_010195</name>
</gene>
<keyword evidence="1" id="KW-0479">Metal-binding</keyword>
<dbReference type="EMBL" id="JBANRG010000019">
    <property type="protein sequence ID" value="KAK7457850.1"/>
    <property type="molecule type" value="Genomic_DNA"/>
</dbReference>
<sequence length="701" mass="78562">MADSLKHLESSLSRLDKKEKLSALLDFIETSGDRKLDLNDINQQPKNFSMAFSLTSLAEKHGIKDEFLSACFSGAGASRRPSMVQINRLKCGNHDIGKGRQCTQASLKFCSSCRLVGYCSQSCQKEHWSVHKIDCKSSLKAPEWQPAWIKERRKPAFIQNTSGGLESQMNFGMGRSLWGNMPAFDILNLGHNEGLALATNYDFSLAFVASGDLRNVVRTVNELPDDYKGSLNLLINDIDPVVASRNLLILSILGSMADIDNAAEYALHMWYSVLIPDTCLLEVFAVLRQLGLDQPFLTNSNARVLAFGPNSKMTISFTEDTSHILSANLILNSFFNLTPAVANNEFRNIMMAPERVDYRDRYYSGLEPSHRVAFHKWRQFGLVYPFGASSAHLNMANRWLFSPIDQRLCLNDNASPINGWDLHAVFEAGKAHGTTRDDLMGCLYFYIKSQLCKFAQRLRSFNMNITLSDKNATKLASLIQRGEVSGIPSSIRFDRIETSNILDAEYVGVQRVLEAWGPLLKDKKENKHAALIGLFMNWPLKWGAVRTGSTVCAETGPGEAFKNVMVTFANRYPDLVPTPFTFLKNPHSNAAVFKLMSNIELCHENSEAFYNYLREKGALQAEKKAEVKMRKVNRVVAPRIGSKLGSLLNALPSKLIGDDRYIAVGRLCAHTLDLSVNFTVPAKMGLQGFTFQERYVEWERV</sequence>
<evidence type="ECO:0000313" key="7">
    <source>
        <dbReference type="Proteomes" id="UP001498398"/>
    </source>
</evidence>
<feature type="domain" description="MYND-type" evidence="5">
    <location>
        <begin position="88"/>
        <end position="135"/>
    </location>
</feature>
<dbReference type="SUPFAM" id="SSF144232">
    <property type="entry name" value="HIT/MYND zinc finger-like"/>
    <property type="match status" value="1"/>
</dbReference>
<dbReference type="Pfam" id="PF14737">
    <property type="entry name" value="DUF4470"/>
    <property type="match status" value="1"/>
</dbReference>
<evidence type="ECO:0000259" key="5">
    <source>
        <dbReference type="PROSITE" id="PS50865"/>
    </source>
</evidence>
<evidence type="ECO:0000256" key="1">
    <source>
        <dbReference type="ARBA" id="ARBA00022723"/>
    </source>
</evidence>
<keyword evidence="2 4" id="KW-0863">Zinc-finger</keyword>
<proteinExistence type="predicted"/>
<keyword evidence="3" id="KW-0862">Zinc</keyword>
<dbReference type="Proteomes" id="UP001498398">
    <property type="component" value="Unassembled WGS sequence"/>
</dbReference>
<evidence type="ECO:0000256" key="2">
    <source>
        <dbReference type="ARBA" id="ARBA00022771"/>
    </source>
</evidence>
<evidence type="ECO:0000256" key="3">
    <source>
        <dbReference type="ARBA" id="ARBA00022833"/>
    </source>
</evidence>